<protein>
    <submittedName>
        <fullName evidence="1">Uncharacterized protein</fullName>
    </submittedName>
</protein>
<name>A0A075H7B5_9ARCH</name>
<dbReference type="AlphaFoldDB" id="A0A075H7B5"/>
<sequence length="135" mass="15818">MKDEKNQLKMNVPFIEGEFKIHYCSNCIEKHGKEYKDQIASYKLPATANKSQYYRNQVAIAKCPICHKDLDIPLWIAPPTQEIPVLDFLRKNQPVDPKILVNKFKRFDLHASEKEGKVKFSEKHMAWVLPDYPDD</sequence>
<evidence type="ECO:0000313" key="1">
    <source>
        <dbReference type="EMBL" id="AIF10950.1"/>
    </source>
</evidence>
<organism evidence="1">
    <name type="scientific">uncultured marine thaumarchaeote KM3_47_F06</name>
    <dbReference type="NCBI Taxonomy" id="1456168"/>
    <lineage>
        <taxon>Archaea</taxon>
        <taxon>Nitrososphaerota</taxon>
        <taxon>environmental samples</taxon>
    </lineage>
</organism>
<dbReference type="EMBL" id="KF900905">
    <property type="protein sequence ID" value="AIF10950.1"/>
    <property type="molecule type" value="Genomic_DNA"/>
</dbReference>
<reference evidence="1" key="1">
    <citation type="journal article" date="2014" name="Genome Biol. Evol.">
        <title>Pangenome evidence for extensive interdomain horizontal transfer affecting lineage core and shell genes in uncultured planktonic thaumarchaeota and euryarchaeota.</title>
        <authorList>
            <person name="Deschamps P."/>
            <person name="Zivanovic Y."/>
            <person name="Moreira D."/>
            <person name="Rodriguez-Valera F."/>
            <person name="Lopez-Garcia P."/>
        </authorList>
    </citation>
    <scope>NUCLEOTIDE SEQUENCE</scope>
</reference>
<proteinExistence type="predicted"/>
<accession>A0A075H7B5</accession>